<sequence>MGSSSSKSKQKKKGHNLCPDLPLWAPEWTTLLTLANSHMKRLPENLFPRHPECHQKMDDPSGNRWNTGSCSSAILDRANFTLLCTQHGQPRQMNYGYNRLFKALMDDAHLEGFVPGSMDYLSLHFSLENLSDTKQHMVCMLSDKEVKLMYFFLEKWHDDLQLHQCVLSTDRTYLVLLVSQADTYDMHVYSKRPAAYDTEYQGSMFEMECLIPGILSWNGPPKVIFSPSFGYSRLALVNVESIHWENTNSYVATYDLLYKRPNLLDLCEHRLYNDVELIDAMYSRNGEFIAVMVSHNSGNELVVYSADSMLPIKTFQQGYLNCCFLNTLPVFSISGRQMVLRTTKSLSVVQLPAAPSLKAMCRDVVLSSTSSADIEKMLVSHDIKNYLLFISTKY</sequence>
<protein>
    <submittedName>
        <fullName evidence="1 2">Uncharacterized protein</fullName>
    </submittedName>
</protein>
<keyword evidence="3" id="KW-1185">Reference proteome</keyword>
<reference evidence="3" key="1">
    <citation type="submission" date="2012-12" db="EMBL/GenBank/DDBJ databases">
        <authorList>
            <person name="Hellsten U."/>
            <person name="Grimwood J."/>
            <person name="Chapman J.A."/>
            <person name="Shapiro H."/>
            <person name="Aerts A."/>
            <person name="Otillar R.P."/>
            <person name="Terry A.Y."/>
            <person name="Boore J.L."/>
            <person name="Simakov O."/>
            <person name="Marletaz F."/>
            <person name="Cho S.-J."/>
            <person name="Edsinger-Gonzales E."/>
            <person name="Havlak P."/>
            <person name="Kuo D.-H."/>
            <person name="Larsson T."/>
            <person name="Lv J."/>
            <person name="Arendt D."/>
            <person name="Savage R."/>
            <person name="Osoegawa K."/>
            <person name="de Jong P."/>
            <person name="Lindberg D.R."/>
            <person name="Seaver E.C."/>
            <person name="Weisblat D.A."/>
            <person name="Putnam N.H."/>
            <person name="Grigoriev I.V."/>
            <person name="Rokhsar D.S."/>
        </authorList>
    </citation>
    <scope>NUCLEOTIDE SEQUENCE</scope>
    <source>
        <strain evidence="3">I ESC-2004</strain>
    </source>
</reference>
<dbReference type="AlphaFoldDB" id="R7UEU2"/>
<reference evidence="1 3" key="2">
    <citation type="journal article" date="2013" name="Nature">
        <title>Insights into bilaterian evolution from three spiralian genomes.</title>
        <authorList>
            <person name="Simakov O."/>
            <person name="Marletaz F."/>
            <person name="Cho S.J."/>
            <person name="Edsinger-Gonzales E."/>
            <person name="Havlak P."/>
            <person name="Hellsten U."/>
            <person name="Kuo D.H."/>
            <person name="Larsson T."/>
            <person name="Lv J."/>
            <person name="Arendt D."/>
            <person name="Savage R."/>
            <person name="Osoegawa K."/>
            <person name="de Jong P."/>
            <person name="Grimwood J."/>
            <person name="Chapman J.A."/>
            <person name="Shapiro H."/>
            <person name="Aerts A."/>
            <person name="Otillar R.P."/>
            <person name="Terry A.Y."/>
            <person name="Boore J.L."/>
            <person name="Grigoriev I.V."/>
            <person name="Lindberg D.R."/>
            <person name="Seaver E.C."/>
            <person name="Weisblat D.A."/>
            <person name="Putnam N.H."/>
            <person name="Rokhsar D.S."/>
        </authorList>
    </citation>
    <scope>NUCLEOTIDE SEQUENCE</scope>
    <source>
        <strain evidence="1 3">I ESC-2004</strain>
    </source>
</reference>
<organism evidence="1">
    <name type="scientific">Capitella teleta</name>
    <name type="common">Polychaete worm</name>
    <dbReference type="NCBI Taxonomy" id="283909"/>
    <lineage>
        <taxon>Eukaryota</taxon>
        <taxon>Metazoa</taxon>
        <taxon>Spiralia</taxon>
        <taxon>Lophotrochozoa</taxon>
        <taxon>Annelida</taxon>
        <taxon>Polychaeta</taxon>
        <taxon>Sedentaria</taxon>
        <taxon>Scolecida</taxon>
        <taxon>Capitellidae</taxon>
        <taxon>Capitella</taxon>
    </lineage>
</organism>
<evidence type="ECO:0000313" key="1">
    <source>
        <dbReference type="EMBL" id="ELU01802.1"/>
    </source>
</evidence>
<dbReference type="EMBL" id="AMQN01009113">
    <property type="status" value="NOT_ANNOTATED_CDS"/>
    <property type="molecule type" value="Genomic_DNA"/>
</dbReference>
<proteinExistence type="predicted"/>
<accession>R7UEU2</accession>
<dbReference type="Proteomes" id="UP000014760">
    <property type="component" value="Unassembled WGS sequence"/>
</dbReference>
<reference evidence="2" key="3">
    <citation type="submission" date="2015-06" db="UniProtKB">
        <authorList>
            <consortium name="EnsemblMetazoa"/>
        </authorList>
    </citation>
    <scope>IDENTIFICATION</scope>
</reference>
<evidence type="ECO:0000313" key="2">
    <source>
        <dbReference type="EnsemblMetazoa" id="CapteP203170"/>
    </source>
</evidence>
<name>R7UEU2_CAPTE</name>
<gene>
    <name evidence="1" type="ORF">CAPTEDRAFT_203170</name>
</gene>
<dbReference type="EnsemblMetazoa" id="CapteT203170">
    <property type="protein sequence ID" value="CapteP203170"/>
    <property type="gene ID" value="CapteG203170"/>
</dbReference>
<evidence type="ECO:0000313" key="3">
    <source>
        <dbReference type="Proteomes" id="UP000014760"/>
    </source>
</evidence>
<dbReference type="EMBL" id="KB304646">
    <property type="protein sequence ID" value="ELU01802.1"/>
    <property type="molecule type" value="Genomic_DNA"/>
</dbReference>
<dbReference type="HOGENOM" id="CLU_700655_0_0_1"/>